<evidence type="ECO:0000256" key="1">
    <source>
        <dbReference type="SAM" id="Phobius"/>
    </source>
</evidence>
<keyword evidence="1" id="KW-1133">Transmembrane helix</keyword>
<sequence>MGFLILAIGLVLCVEGLALALAPSRMEDLVRAVAALPPARRRVLGLAALALGVVLIALARGFVGLPL</sequence>
<proteinExistence type="predicted"/>
<dbReference type="KEGG" id="cid:P73_3502"/>
<feature type="transmembrane region" description="Helical" evidence="1">
    <location>
        <begin position="44"/>
        <end position="63"/>
    </location>
</feature>
<dbReference type="Pfam" id="PF09838">
    <property type="entry name" value="DUF2065"/>
    <property type="match status" value="1"/>
</dbReference>
<evidence type="ECO:0000313" key="2">
    <source>
        <dbReference type="EMBL" id="AJE48217.1"/>
    </source>
</evidence>
<evidence type="ECO:0008006" key="4">
    <source>
        <dbReference type="Google" id="ProtNLM"/>
    </source>
</evidence>
<keyword evidence="3" id="KW-1185">Reference proteome</keyword>
<gene>
    <name evidence="2" type="ORF">P73_3502</name>
</gene>
<protein>
    <recommendedName>
        <fullName evidence="4">DUF2065 domain-containing protein</fullName>
    </recommendedName>
</protein>
<dbReference type="AlphaFoldDB" id="A0A0B5E7F9"/>
<keyword evidence="1" id="KW-0812">Transmembrane</keyword>
<accession>A0A0B5E7F9</accession>
<dbReference type="RefSeq" id="WP_043870587.1">
    <property type="nucleotide sequence ID" value="NZ_CP004393.1"/>
</dbReference>
<dbReference type="STRING" id="1208324.P73_3502"/>
<dbReference type="EMBL" id="CP004393">
    <property type="protein sequence ID" value="AJE48217.1"/>
    <property type="molecule type" value="Genomic_DNA"/>
</dbReference>
<dbReference type="InterPro" id="IPR019201">
    <property type="entry name" value="DUF2065"/>
</dbReference>
<reference evidence="2 3" key="1">
    <citation type="journal article" date="2014" name="Int. J. Syst. Evol. Microbiol.">
        <title>Celeribacter indicus sp. nov., a polycyclic aromatic hydrocarbon-degrading bacterium from deep-sea sediment and reclassification of Huaishuia halophila as Celeribacter halophilus comb. nov.</title>
        <authorList>
            <person name="Lai Q."/>
            <person name="Cao J."/>
            <person name="Yuan J."/>
            <person name="Li F."/>
            <person name="Shao Z."/>
        </authorList>
    </citation>
    <scope>NUCLEOTIDE SEQUENCE [LARGE SCALE GENOMIC DNA]</scope>
    <source>
        <strain evidence="2">P73</strain>
    </source>
</reference>
<name>A0A0B5E7F9_9RHOB</name>
<dbReference type="Proteomes" id="UP000031521">
    <property type="component" value="Chromosome"/>
</dbReference>
<evidence type="ECO:0000313" key="3">
    <source>
        <dbReference type="Proteomes" id="UP000031521"/>
    </source>
</evidence>
<organism evidence="2 3">
    <name type="scientific">Celeribacter indicus</name>
    <dbReference type="NCBI Taxonomy" id="1208324"/>
    <lineage>
        <taxon>Bacteria</taxon>
        <taxon>Pseudomonadati</taxon>
        <taxon>Pseudomonadota</taxon>
        <taxon>Alphaproteobacteria</taxon>
        <taxon>Rhodobacterales</taxon>
        <taxon>Roseobacteraceae</taxon>
        <taxon>Celeribacter</taxon>
    </lineage>
</organism>
<keyword evidence="1" id="KW-0472">Membrane</keyword>
<dbReference type="HOGENOM" id="CLU_179416_2_0_5"/>